<evidence type="ECO:0008006" key="3">
    <source>
        <dbReference type="Google" id="ProtNLM"/>
    </source>
</evidence>
<sequence>MPVSEYTVNLFAVDYSLKYQGWSFTSEYYFRTIDQFKGADVPQLFDHGLWLQLGKFVVPRKLQFITRWSRVVGNSGTLGQNDESADEIAGGLVWYFRDQHAKFTFDVSYLTRGPINSAALDVAPGDVGWFCRSQIQFSF</sequence>
<gene>
    <name evidence="1" type="ORF">KOR42_53610</name>
</gene>
<reference evidence="1 2" key="1">
    <citation type="submission" date="2019-02" db="EMBL/GenBank/DDBJ databases">
        <title>Deep-cultivation of Planctomycetes and their phenomic and genomic characterization uncovers novel biology.</title>
        <authorList>
            <person name="Wiegand S."/>
            <person name="Jogler M."/>
            <person name="Boedeker C."/>
            <person name="Pinto D."/>
            <person name="Vollmers J."/>
            <person name="Rivas-Marin E."/>
            <person name="Kohn T."/>
            <person name="Peeters S.H."/>
            <person name="Heuer A."/>
            <person name="Rast P."/>
            <person name="Oberbeckmann S."/>
            <person name="Bunk B."/>
            <person name="Jeske O."/>
            <person name="Meyerdierks A."/>
            <person name="Storesund J.E."/>
            <person name="Kallscheuer N."/>
            <person name="Luecker S."/>
            <person name="Lage O.M."/>
            <person name="Pohl T."/>
            <person name="Merkel B.J."/>
            <person name="Hornburger P."/>
            <person name="Mueller R.-W."/>
            <person name="Bruemmer F."/>
            <person name="Labrenz M."/>
            <person name="Spormann A.M."/>
            <person name="Op Den Camp H."/>
            <person name="Overmann J."/>
            <person name="Amann R."/>
            <person name="Jetten M.S.M."/>
            <person name="Mascher T."/>
            <person name="Medema M.H."/>
            <person name="Devos D.P."/>
            <person name="Kaster A.-K."/>
            <person name="Ovreas L."/>
            <person name="Rohde M."/>
            <person name="Galperin M.Y."/>
            <person name="Jogler C."/>
        </authorList>
    </citation>
    <scope>NUCLEOTIDE SEQUENCE [LARGE SCALE GENOMIC DNA]</scope>
    <source>
        <strain evidence="1 2">KOR42</strain>
    </source>
</reference>
<accession>A0A5C5V8R7</accession>
<dbReference type="OrthoDB" id="9760167at2"/>
<keyword evidence="2" id="KW-1185">Reference proteome</keyword>
<dbReference type="Gene3D" id="2.40.160.10">
    <property type="entry name" value="Porin"/>
    <property type="match status" value="1"/>
</dbReference>
<comment type="caution">
    <text evidence="1">The sequence shown here is derived from an EMBL/GenBank/DDBJ whole genome shotgun (WGS) entry which is preliminary data.</text>
</comment>
<evidence type="ECO:0000313" key="2">
    <source>
        <dbReference type="Proteomes" id="UP000317243"/>
    </source>
</evidence>
<organism evidence="1 2">
    <name type="scientific">Thalassoglobus neptunius</name>
    <dbReference type="NCBI Taxonomy" id="1938619"/>
    <lineage>
        <taxon>Bacteria</taxon>
        <taxon>Pseudomonadati</taxon>
        <taxon>Planctomycetota</taxon>
        <taxon>Planctomycetia</taxon>
        <taxon>Planctomycetales</taxon>
        <taxon>Planctomycetaceae</taxon>
        <taxon>Thalassoglobus</taxon>
    </lineage>
</organism>
<name>A0A5C5V8R7_9PLAN</name>
<proteinExistence type="predicted"/>
<protein>
    <recommendedName>
        <fullName evidence="3">Phosphate-selective porin O and P</fullName>
    </recommendedName>
</protein>
<dbReference type="EMBL" id="SIHI01000087">
    <property type="protein sequence ID" value="TWT34968.1"/>
    <property type="molecule type" value="Genomic_DNA"/>
</dbReference>
<evidence type="ECO:0000313" key="1">
    <source>
        <dbReference type="EMBL" id="TWT34968.1"/>
    </source>
</evidence>
<dbReference type="Proteomes" id="UP000317243">
    <property type="component" value="Unassembled WGS sequence"/>
</dbReference>
<dbReference type="InterPro" id="IPR023614">
    <property type="entry name" value="Porin_dom_sf"/>
</dbReference>
<dbReference type="AlphaFoldDB" id="A0A5C5V8R7"/>